<name>A0A3E2H129_SCYLI</name>
<dbReference type="STRING" id="5539.A0A3E2H129"/>
<dbReference type="Proteomes" id="UP000258309">
    <property type="component" value="Unassembled WGS sequence"/>
</dbReference>
<evidence type="ECO:0000256" key="3">
    <source>
        <dbReference type="ARBA" id="ARBA00023242"/>
    </source>
</evidence>
<evidence type="ECO:0000256" key="6">
    <source>
        <dbReference type="SAM" id="Phobius"/>
    </source>
</evidence>
<evidence type="ECO:0000256" key="2">
    <source>
        <dbReference type="ARBA" id="ARBA00023163"/>
    </source>
</evidence>
<dbReference type="PANTHER" id="PTHR47424">
    <property type="entry name" value="REGULATORY PROTEIN GAL4"/>
    <property type="match status" value="1"/>
</dbReference>
<evidence type="ECO:0000256" key="1">
    <source>
        <dbReference type="ARBA" id="ARBA00023015"/>
    </source>
</evidence>
<keyword evidence="1" id="KW-0805">Transcription regulation</keyword>
<keyword evidence="4" id="KW-0175">Coiled coil</keyword>
<evidence type="ECO:0000259" key="7">
    <source>
        <dbReference type="Pfam" id="PF04082"/>
    </source>
</evidence>
<feature type="compositionally biased region" description="Polar residues" evidence="5">
    <location>
        <begin position="9"/>
        <end position="21"/>
    </location>
</feature>
<dbReference type="InterPro" id="IPR051127">
    <property type="entry name" value="Fungal_SecMet_Regulators"/>
</dbReference>
<keyword evidence="6" id="KW-0472">Membrane</keyword>
<keyword evidence="2" id="KW-0804">Transcription</keyword>
<dbReference type="GO" id="GO:0000435">
    <property type="term" value="P:positive regulation of transcription from RNA polymerase II promoter by galactose"/>
    <property type="evidence" value="ECO:0007669"/>
    <property type="project" value="TreeGrafter"/>
</dbReference>
<keyword evidence="6" id="KW-1133">Transmembrane helix</keyword>
<dbReference type="PANTHER" id="PTHR47424:SF9">
    <property type="entry name" value="TAH-2"/>
    <property type="match status" value="1"/>
</dbReference>
<sequence length="603" mass="67076">MVEAEDRNQSGLEQSNMTIEISSKDNSLDSTSVVQATSARMLLNSKGERVYIGEGASLSFLQFLRRSIRQYMGPSLFTQSNRRNIMLEADPGINNIEEFVEDTTHKQLLVDCYFSVTSGLLDLYTRNEVSMLLAGECKASSDDTAALSLMIAIGGQCRGIDSIDRQYAIKYFSQGQRAAFEGMLQDPSLNMVRMFILMAFYMFGACRRNAATMYIGVASKAACTLGLHVADQYRIFDKDEQNVRFRIWKSLCNLNVTVTSILGRNDSPGPSCVQLDAFNNLPNILSDTEDMQQRLAHAVFSACSITQDIVQYLYTSRNVDITSAKKCLKQLGQWKSSLPNEVCGFTQPSGTTISPVEQALVIGNIHVACVYYFSVILITRSFLISHLMLHLRRRAEQDLATTEEPSEYGDIFRLSQVCIDATIYLAQMCNDAIQSGFFLGNMCIIKAWVFAAGLVLGFSIFAEGEFRWDMEEAFASACAVLKTLAKLSPQAEHYRDILTQLSDAINNYRQQLAFERRHSNEQYVSRILTISVAPTLDLSSTPSVPQSADTLEDDAAEVGTFEIGAEMGLDWDQMDFGLGFAIGNWDVLDLQLPVDFPIGSDDS</sequence>
<dbReference type="GO" id="GO:0000978">
    <property type="term" value="F:RNA polymerase II cis-regulatory region sequence-specific DNA binding"/>
    <property type="evidence" value="ECO:0007669"/>
    <property type="project" value="TreeGrafter"/>
</dbReference>
<dbReference type="GO" id="GO:0008270">
    <property type="term" value="F:zinc ion binding"/>
    <property type="evidence" value="ECO:0007669"/>
    <property type="project" value="InterPro"/>
</dbReference>
<dbReference type="OMA" id="SPQAEHY"/>
<feature type="region of interest" description="Disordered" evidence="5">
    <location>
        <begin position="1"/>
        <end position="21"/>
    </location>
</feature>
<dbReference type="GO" id="GO:0000981">
    <property type="term" value="F:DNA-binding transcription factor activity, RNA polymerase II-specific"/>
    <property type="evidence" value="ECO:0007669"/>
    <property type="project" value="TreeGrafter"/>
</dbReference>
<dbReference type="GO" id="GO:0006351">
    <property type="term" value="P:DNA-templated transcription"/>
    <property type="evidence" value="ECO:0007669"/>
    <property type="project" value="InterPro"/>
</dbReference>
<dbReference type="OrthoDB" id="47007at2759"/>
<accession>A0A3E2H129</accession>
<dbReference type="CDD" id="cd12148">
    <property type="entry name" value="fungal_TF_MHR"/>
    <property type="match status" value="1"/>
</dbReference>
<feature type="coiled-coil region" evidence="4">
    <location>
        <begin position="491"/>
        <end position="518"/>
    </location>
</feature>
<feature type="non-terminal residue" evidence="8">
    <location>
        <position position="603"/>
    </location>
</feature>
<feature type="transmembrane region" description="Helical" evidence="6">
    <location>
        <begin position="443"/>
        <end position="462"/>
    </location>
</feature>
<keyword evidence="9" id="KW-1185">Reference proteome</keyword>
<dbReference type="Pfam" id="PF04082">
    <property type="entry name" value="Fungal_trans"/>
    <property type="match status" value="1"/>
</dbReference>
<feature type="non-terminal residue" evidence="8">
    <location>
        <position position="1"/>
    </location>
</feature>
<keyword evidence="3" id="KW-0539">Nucleus</keyword>
<comment type="caution">
    <text evidence="8">The sequence shown here is derived from an EMBL/GenBank/DDBJ whole genome shotgun (WGS) entry which is preliminary data.</text>
</comment>
<dbReference type="InterPro" id="IPR007219">
    <property type="entry name" value="XnlR_reg_dom"/>
</dbReference>
<evidence type="ECO:0000256" key="4">
    <source>
        <dbReference type="SAM" id="Coils"/>
    </source>
</evidence>
<keyword evidence="6" id="KW-0812">Transmembrane</keyword>
<evidence type="ECO:0000256" key="5">
    <source>
        <dbReference type="SAM" id="MobiDB-lite"/>
    </source>
</evidence>
<dbReference type="EMBL" id="NCSJ02000223">
    <property type="protein sequence ID" value="RFU27094.1"/>
    <property type="molecule type" value="Genomic_DNA"/>
</dbReference>
<protein>
    <recommendedName>
        <fullName evidence="7">Xylanolytic transcriptional activator regulatory domain-containing protein</fullName>
    </recommendedName>
</protein>
<feature type="transmembrane region" description="Helical" evidence="6">
    <location>
        <begin position="370"/>
        <end position="389"/>
    </location>
</feature>
<gene>
    <name evidence="8" type="ORF">B7463_g9244</name>
</gene>
<dbReference type="AlphaFoldDB" id="A0A3E2H129"/>
<feature type="domain" description="Xylanolytic transcriptional activator regulatory" evidence="7">
    <location>
        <begin position="113"/>
        <end position="316"/>
    </location>
</feature>
<evidence type="ECO:0000313" key="8">
    <source>
        <dbReference type="EMBL" id="RFU27094.1"/>
    </source>
</evidence>
<dbReference type="GO" id="GO:0005634">
    <property type="term" value="C:nucleus"/>
    <property type="evidence" value="ECO:0007669"/>
    <property type="project" value="TreeGrafter"/>
</dbReference>
<reference evidence="8 9" key="1">
    <citation type="submission" date="2018-05" db="EMBL/GenBank/DDBJ databases">
        <title>Draft genome sequence of Scytalidium lignicola DSM 105466, a ubiquitous saprotrophic fungus.</title>
        <authorList>
            <person name="Buettner E."/>
            <person name="Gebauer A.M."/>
            <person name="Hofrichter M."/>
            <person name="Liers C."/>
            <person name="Kellner H."/>
        </authorList>
    </citation>
    <scope>NUCLEOTIDE SEQUENCE [LARGE SCALE GENOMIC DNA]</scope>
    <source>
        <strain evidence="8 9">DSM 105466</strain>
    </source>
</reference>
<proteinExistence type="predicted"/>
<evidence type="ECO:0000313" key="9">
    <source>
        <dbReference type="Proteomes" id="UP000258309"/>
    </source>
</evidence>
<organism evidence="8 9">
    <name type="scientific">Scytalidium lignicola</name>
    <name type="common">Hyphomycete</name>
    <dbReference type="NCBI Taxonomy" id="5539"/>
    <lineage>
        <taxon>Eukaryota</taxon>
        <taxon>Fungi</taxon>
        <taxon>Dikarya</taxon>
        <taxon>Ascomycota</taxon>
        <taxon>Pezizomycotina</taxon>
        <taxon>Leotiomycetes</taxon>
        <taxon>Leotiomycetes incertae sedis</taxon>
        <taxon>Scytalidium</taxon>
    </lineage>
</organism>